<evidence type="ECO:0000313" key="1">
    <source>
        <dbReference type="EMBL" id="KIJ93338.1"/>
    </source>
</evidence>
<protein>
    <submittedName>
        <fullName evidence="1">Uncharacterized protein</fullName>
    </submittedName>
</protein>
<evidence type="ECO:0000313" key="2">
    <source>
        <dbReference type="Proteomes" id="UP000054477"/>
    </source>
</evidence>
<dbReference type="HOGENOM" id="CLU_1981921_0_0_1"/>
<reference evidence="1 2" key="1">
    <citation type="submission" date="2014-04" db="EMBL/GenBank/DDBJ databases">
        <authorList>
            <consortium name="DOE Joint Genome Institute"/>
            <person name="Kuo A."/>
            <person name="Kohler A."/>
            <person name="Nagy L.G."/>
            <person name="Floudas D."/>
            <person name="Copeland A."/>
            <person name="Barry K.W."/>
            <person name="Cichocki N."/>
            <person name="Veneault-Fourrey C."/>
            <person name="LaButti K."/>
            <person name="Lindquist E.A."/>
            <person name="Lipzen A."/>
            <person name="Lundell T."/>
            <person name="Morin E."/>
            <person name="Murat C."/>
            <person name="Sun H."/>
            <person name="Tunlid A."/>
            <person name="Henrissat B."/>
            <person name="Grigoriev I.V."/>
            <person name="Hibbett D.S."/>
            <person name="Martin F."/>
            <person name="Nordberg H.P."/>
            <person name="Cantor M.N."/>
            <person name="Hua S.X."/>
        </authorList>
    </citation>
    <scope>NUCLEOTIDE SEQUENCE [LARGE SCALE GENOMIC DNA]</scope>
    <source>
        <strain evidence="1 2">LaAM-08-1</strain>
    </source>
</reference>
<sequence>MEGFEGTFIICAQNSRECLFFIESMIWHVSSSARLQVHLQIQVIYFIPQLIRKVASHTVVMLTMTEESHAFSAFLYLVSFGPRFTLARANLTAPDVLERRGSRSLKGNVEHLYTTDPLMVLTPCIA</sequence>
<dbReference type="EMBL" id="KN838850">
    <property type="protein sequence ID" value="KIJ93338.1"/>
    <property type="molecule type" value="Genomic_DNA"/>
</dbReference>
<organism evidence="1 2">
    <name type="scientific">Laccaria amethystina LaAM-08-1</name>
    <dbReference type="NCBI Taxonomy" id="1095629"/>
    <lineage>
        <taxon>Eukaryota</taxon>
        <taxon>Fungi</taxon>
        <taxon>Dikarya</taxon>
        <taxon>Basidiomycota</taxon>
        <taxon>Agaricomycotina</taxon>
        <taxon>Agaricomycetes</taxon>
        <taxon>Agaricomycetidae</taxon>
        <taxon>Agaricales</taxon>
        <taxon>Agaricineae</taxon>
        <taxon>Hydnangiaceae</taxon>
        <taxon>Laccaria</taxon>
    </lineage>
</organism>
<keyword evidence="2" id="KW-1185">Reference proteome</keyword>
<name>A0A0C9WWY5_9AGAR</name>
<dbReference type="Proteomes" id="UP000054477">
    <property type="component" value="Unassembled WGS sequence"/>
</dbReference>
<dbReference type="AlphaFoldDB" id="A0A0C9WWY5"/>
<gene>
    <name evidence="1" type="ORF">K443DRAFT_402791</name>
</gene>
<reference evidence="2" key="2">
    <citation type="submission" date="2015-01" db="EMBL/GenBank/DDBJ databases">
        <title>Evolutionary Origins and Diversification of the Mycorrhizal Mutualists.</title>
        <authorList>
            <consortium name="DOE Joint Genome Institute"/>
            <consortium name="Mycorrhizal Genomics Consortium"/>
            <person name="Kohler A."/>
            <person name="Kuo A."/>
            <person name="Nagy L.G."/>
            <person name="Floudas D."/>
            <person name="Copeland A."/>
            <person name="Barry K.W."/>
            <person name="Cichocki N."/>
            <person name="Veneault-Fourrey C."/>
            <person name="LaButti K."/>
            <person name="Lindquist E.A."/>
            <person name="Lipzen A."/>
            <person name="Lundell T."/>
            <person name="Morin E."/>
            <person name="Murat C."/>
            <person name="Riley R."/>
            <person name="Ohm R."/>
            <person name="Sun H."/>
            <person name="Tunlid A."/>
            <person name="Henrissat B."/>
            <person name="Grigoriev I.V."/>
            <person name="Hibbett D.S."/>
            <person name="Martin F."/>
        </authorList>
    </citation>
    <scope>NUCLEOTIDE SEQUENCE [LARGE SCALE GENOMIC DNA]</scope>
    <source>
        <strain evidence="2">LaAM-08-1</strain>
    </source>
</reference>
<accession>A0A0C9WWY5</accession>
<proteinExistence type="predicted"/>